<gene>
    <name evidence="3" type="ORF">DDZ15_07155</name>
</gene>
<feature type="compositionally biased region" description="Low complexity" evidence="1">
    <location>
        <begin position="157"/>
        <end position="179"/>
    </location>
</feature>
<evidence type="ECO:0000313" key="4">
    <source>
        <dbReference type="Proteomes" id="UP000245533"/>
    </source>
</evidence>
<dbReference type="EMBL" id="QGGB01000005">
    <property type="protein sequence ID" value="PWN07040.1"/>
    <property type="molecule type" value="Genomic_DNA"/>
</dbReference>
<dbReference type="Proteomes" id="UP000245533">
    <property type="component" value="Unassembled WGS sequence"/>
</dbReference>
<proteinExistence type="predicted"/>
<protein>
    <recommendedName>
        <fullName evidence="5">Periplasmic heavy metal sensor</fullName>
    </recommendedName>
</protein>
<evidence type="ECO:0000256" key="2">
    <source>
        <dbReference type="SAM" id="Phobius"/>
    </source>
</evidence>
<accession>A0A316TRJ2</accession>
<keyword evidence="2" id="KW-1133">Transmembrane helix</keyword>
<keyword evidence="2" id="KW-0812">Transmembrane</keyword>
<keyword evidence="2" id="KW-0472">Membrane</keyword>
<evidence type="ECO:0000313" key="3">
    <source>
        <dbReference type="EMBL" id="PWN07040.1"/>
    </source>
</evidence>
<organism evidence="3 4">
    <name type="scientific">Rhodohalobacter mucosus</name>
    <dbReference type="NCBI Taxonomy" id="2079485"/>
    <lineage>
        <taxon>Bacteria</taxon>
        <taxon>Pseudomonadati</taxon>
        <taxon>Balneolota</taxon>
        <taxon>Balneolia</taxon>
        <taxon>Balneolales</taxon>
        <taxon>Balneolaceae</taxon>
        <taxon>Rhodohalobacter</taxon>
    </lineage>
</organism>
<dbReference type="Gene3D" id="1.20.120.1490">
    <property type="match status" value="1"/>
</dbReference>
<dbReference type="AlphaFoldDB" id="A0A316TRJ2"/>
<name>A0A316TRJ2_9BACT</name>
<reference evidence="3 4" key="1">
    <citation type="submission" date="2018-05" db="EMBL/GenBank/DDBJ databases">
        <title>Rhodohalobacter halophilus gen. nov., sp. nov., a moderately halophilic member of the family Balneolaceae.</title>
        <authorList>
            <person name="Liu Z.-W."/>
        </authorList>
    </citation>
    <scope>NUCLEOTIDE SEQUENCE [LARGE SCALE GENOMIC DNA]</scope>
    <source>
        <strain evidence="3 4">8A47</strain>
    </source>
</reference>
<dbReference type="InterPro" id="IPR012899">
    <property type="entry name" value="LTXXQ"/>
</dbReference>
<comment type="caution">
    <text evidence="3">The sequence shown here is derived from an EMBL/GenBank/DDBJ whole genome shotgun (WGS) entry which is preliminary data.</text>
</comment>
<dbReference type="RefSeq" id="WP_109646389.1">
    <property type="nucleotide sequence ID" value="NZ_QGGB01000005.1"/>
</dbReference>
<keyword evidence="4" id="KW-1185">Reference proteome</keyword>
<sequence length="185" mass="20764">MKVKTLAGVLIFLIVLNISVIGTIVYLHVTNGTPPVARLMDGNPGFTPPYVESIEQMENMTPGQRRQLFQLVESFREKVQPMHDEVQMIDKEMRDLLITSDQIPNKKVEELMRKKADLQFEIGKHVLDNLQRSKSFLTQEQQRMFIDRIMSAGPRSGMGSPPGTSVPGPGAVPGPGMMRGEFDNR</sequence>
<evidence type="ECO:0008006" key="5">
    <source>
        <dbReference type="Google" id="ProtNLM"/>
    </source>
</evidence>
<evidence type="ECO:0000256" key="1">
    <source>
        <dbReference type="SAM" id="MobiDB-lite"/>
    </source>
</evidence>
<feature type="transmembrane region" description="Helical" evidence="2">
    <location>
        <begin position="6"/>
        <end position="29"/>
    </location>
</feature>
<dbReference type="Pfam" id="PF07813">
    <property type="entry name" value="LTXXQ"/>
    <property type="match status" value="1"/>
</dbReference>
<feature type="region of interest" description="Disordered" evidence="1">
    <location>
        <begin position="154"/>
        <end position="185"/>
    </location>
</feature>